<organism evidence="1 2">
    <name type="scientific">Chryseobacterium endophyticum</name>
    <dbReference type="NCBI Taxonomy" id="1854762"/>
    <lineage>
        <taxon>Bacteria</taxon>
        <taxon>Pseudomonadati</taxon>
        <taxon>Bacteroidota</taxon>
        <taxon>Flavobacteriia</taxon>
        <taxon>Flavobacteriales</taxon>
        <taxon>Weeksellaceae</taxon>
        <taxon>Chryseobacterium group</taxon>
        <taxon>Chryseobacterium</taxon>
    </lineage>
</organism>
<dbReference type="RefSeq" id="WP_345766825.1">
    <property type="nucleotide sequence ID" value="NZ_CP154834.1"/>
</dbReference>
<dbReference type="EMBL" id="CP154834">
    <property type="protein sequence ID" value="XAO74886.1"/>
    <property type="molecule type" value="Genomic_DNA"/>
</dbReference>
<proteinExistence type="predicted"/>
<dbReference type="AlphaFoldDB" id="A0AAU6WQ30"/>
<evidence type="ECO:0000313" key="2">
    <source>
        <dbReference type="Proteomes" id="UP001463665"/>
    </source>
</evidence>
<reference evidence="1 2" key="1">
    <citation type="submission" date="2024-04" db="EMBL/GenBank/DDBJ databases">
        <title>Genome sequencing and assembly of rice foliar adapted Chryseobacterium endophyticum OsEnb-ALM-A6.</title>
        <authorList>
            <person name="Kumar S."/>
            <person name="Javed M."/>
            <person name="Chouhan V."/>
            <person name="Charishma K."/>
            <person name="Patel A."/>
            <person name="Kumar M."/>
            <person name="Sahu K.P."/>
            <person name="Kumar A."/>
        </authorList>
    </citation>
    <scope>NUCLEOTIDE SEQUENCE [LARGE SCALE GENOMIC DNA]</scope>
    <source>
        <strain evidence="1 2">OsEnb-ALM-A6</strain>
    </source>
</reference>
<name>A0AAU6WQ30_9FLAO</name>
<protein>
    <recommendedName>
        <fullName evidence="3">Peptidase C39 domain-containing protein</fullName>
    </recommendedName>
</protein>
<accession>A0AAU6WQ30</accession>
<gene>
    <name evidence="1" type="ORF">AAFP95_02300</name>
</gene>
<sequence length="67" mass="7708">MPRIKESPNGGNHAIIIDKFENGLVYIRDPWPIEGINKGKGVEATIKLEDFEVAWSRTGKYAFWFKK</sequence>
<keyword evidence="2" id="KW-1185">Reference proteome</keyword>
<evidence type="ECO:0000313" key="1">
    <source>
        <dbReference type="EMBL" id="XAO74886.1"/>
    </source>
</evidence>
<dbReference type="Proteomes" id="UP001463665">
    <property type="component" value="Chromosome"/>
</dbReference>
<evidence type="ECO:0008006" key="3">
    <source>
        <dbReference type="Google" id="ProtNLM"/>
    </source>
</evidence>